<evidence type="ECO:0000313" key="2">
    <source>
        <dbReference type="Proteomes" id="UP001144341"/>
    </source>
</evidence>
<accession>A0ABT4KX40</accession>
<organism evidence="1 2">
    <name type="scientific">Pedobacter rhodius</name>
    <dbReference type="NCBI Taxonomy" id="3004098"/>
    <lineage>
        <taxon>Bacteria</taxon>
        <taxon>Pseudomonadati</taxon>
        <taxon>Bacteroidota</taxon>
        <taxon>Sphingobacteriia</taxon>
        <taxon>Sphingobacteriales</taxon>
        <taxon>Sphingobacteriaceae</taxon>
        <taxon>Pedobacter</taxon>
    </lineage>
</organism>
<dbReference type="Proteomes" id="UP001144341">
    <property type="component" value="Unassembled WGS sequence"/>
</dbReference>
<dbReference type="EMBL" id="JAPWGL010000002">
    <property type="protein sequence ID" value="MCZ4223503.1"/>
    <property type="molecule type" value="Genomic_DNA"/>
</dbReference>
<comment type="caution">
    <text evidence="1">The sequence shown here is derived from an EMBL/GenBank/DDBJ whole genome shotgun (WGS) entry which is preliminary data.</text>
</comment>
<dbReference type="RefSeq" id="WP_269415294.1">
    <property type="nucleotide sequence ID" value="NZ_JAPWGL010000002.1"/>
</dbReference>
<proteinExistence type="predicted"/>
<name>A0ABT4KX40_9SPHI</name>
<keyword evidence="2" id="KW-1185">Reference proteome</keyword>
<evidence type="ECO:0000313" key="1">
    <source>
        <dbReference type="EMBL" id="MCZ4223503.1"/>
    </source>
</evidence>
<protein>
    <submittedName>
        <fullName evidence="1">Uncharacterized protein</fullName>
    </submittedName>
</protein>
<gene>
    <name evidence="1" type="ORF">O0931_09355</name>
</gene>
<sequence>MNFYRVSKEDFTSLEKEIRISLHSRDLHRKASVIYNNPDMFSEVKRAWAVWLTSSQSFSSQLGSKLIINGKNVAINIKIIHVH</sequence>
<reference evidence="1" key="1">
    <citation type="submission" date="2022-12" db="EMBL/GenBank/DDBJ databases">
        <title>Genome sequence of SJ11.</title>
        <authorList>
            <person name="Woo H."/>
        </authorList>
    </citation>
    <scope>NUCLEOTIDE SEQUENCE</scope>
    <source>
        <strain evidence="1">SJ11</strain>
    </source>
</reference>